<reference evidence="1 2" key="1">
    <citation type="submission" date="2020-08" db="EMBL/GenBank/DDBJ databases">
        <title>The Agave Microbiome: Exploring the role of microbial communities in plant adaptations to desert environments.</title>
        <authorList>
            <person name="Partida-Martinez L.P."/>
        </authorList>
    </citation>
    <scope>NUCLEOTIDE SEQUENCE [LARGE SCALE GENOMIC DNA]</scope>
    <source>
        <strain evidence="1 2">AT2.18</strain>
    </source>
</reference>
<gene>
    <name evidence="1" type="ORF">FHR72_002812</name>
</gene>
<keyword evidence="2" id="KW-1185">Reference proteome</keyword>
<name>A0A839Q503_MYCIR</name>
<dbReference type="Proteomes" id="UP000550501">
    <property type="component" value="Unassembled WGS sequence"/>
</dbReference>
<dbReference type="AlphaFoldDB" id="A0A839Q503"/>
<proteinExistence type="predicted"/>
<dbReference type="EMBL" id="JACHVU010000005">
    <property type="protein sequence ID" value="MBB2991328.1"/>
    <property type="molecule type" value="Genomic_DNA"/>
</dbReference>
<protein>
    <submittedName>
        <fullName evidence="1">Uncharacterized protein</fullName>
    </submittedName>
</protein>
<organism evidence="1 2">
    <name type="scientific">Mycolicibacterium iranicum</name>
    <name type="common">Mycobacterium iranicum</name>
    <dbReference type="NCBI Taxonomy" id="912594"/>
    <lineage>
        <taxon>Bacteria</taxon>
        <taxon>Bacillati</taxon>
        <taxon>Actinomycetota</taxon>
        <taxon>Actinomycetes</taxon>
        <taxon>Mycobacteriales</taxon>
        <taxon>Mycobacteriaceae</taxon>
        <taxon>Mycolicibacterium</taxon>
    </lineage>
</organism>
<dbReference type="PROSITE" id="PS51257">
    <property type="entry name" value="PROKAR_LIPOPROTEIN"/>
    <property type="match status" value="1"/>
</dbReference>
<sequence>MTRAWSALMVAVAVAGCTPDPVDSPFHEIRTDSAPLTTRFPAIGTPVSARWVTWHSEDAAVPGPTTYWIDAVLTLNPQTTATLTGLDPTAQGRTPSVAEALRPEVSDGPFLTGPALDAAMSAHGWTAGAYLDAARNQLVLNAFDD</sequence>
<dbReference type="RefSeq" id="WP_183468913.1">
    <property type="nucleotide sequence ID" value="NZ_JACHVU010000005.1"/>
</dbReference>
<evidence type="ECO:0000313" key="1">
    <source>
        <dbReference type="EMBL" id="MBB2991328.1"/>
    </source>
</evidence>
<accession>A0A839Q503</accession>
<evidence type="ECO:0000313" key="2">
    <source>
        <dbReference type="Proteomes" id="UP000550501"/>
    </source>
</evidence>
<comment type="caution">
    <text evidence="1">The sequence shown here is derived from an EMBL/GenBank/DDBJ whole genome shotgun (WGS) entry which is preliminary data.</text>
</comment>